<evidence type="ECO:0008006" key="3">
    <source>
        <dbReference type="Google" id="ProtNLM"/>
    </source>
</evidence>
<keyword evidence="2" id="KW-1185">Reference proteome</keyword>
<organism evidence="1 2">
    <name type="scientific">Geomonas oryzisoli</name>
    <dbReference type="NCBI Taxonomy" id="2847992"/>
    <lineage>
        <taxon>Bacteria</taxon>
        <taxon>Pseudomonadati</taxon>
        <taxon>Thermodesulfobacteriota</taxon>
        <taxon>Desulfuromonadia</taxon>
        <taxon>Geobacterales</taxon>
        <taxon>Geobacteraceae</taxon>
        <taxon>Geomonas</taxon>
    </lineage>
</organism>
<dbReference type="Proteomes" id="UP000683557">
    <property type="component" value="Chromosome"/>
</dbReference>
<gene>
    <name evidence="1" type="ORF">KP004_01320</name>
</gene>
<dbReference type="EMBL" id="CP076723">
    <property type="protein sequence ID" value="QWV93863.1"/>
    <property type="molecule type" value="Genomic_DNA"/>
</dbReference>
<evidence type="ECO:0000313" key="1">
    <source>
        <dbReference type="EMBL" id="QWV93863.1"/>
    </source>
</evidence>
<dbReference type="RefSeq" id="WP_216800601.1">
    <property type="nucleotide sequence ID" value="NZ_CP076723.1"/>
</dbReference>
<protein>
    <recommendedName>
        <fullName evidence="3">Replication initiation protein</fullName>
    </recommendedName>
</protein>
<proteinExistence type="predicted"/>
<sequence length="334" mass="38800">MNEVGLHQLRFYPREAPLLDIHGMVHESSIKSIAKQLFNLELSQFTHLKNRTSHKRKYRDAWSFNEQIIIFANDFTKRKNISIEINGSAFDHACINVEKVCKIIAEEYVVGALHAKIDTLETSFKTLYRCYQHEAVTAKTMKGSDRSSKTKTLVFGADPKKYEIYEAGLYHPHISNPNLCRHELKLEREYARMFFDEWRKAPEELEHLIKSYIAGQFGVKFKKLSSDSNVGRRLTLPMWDSWLSSSKPKRFDRVAPRKPQVANQRVALEARMLKTRLEIGEAEWERALANADLAFHLDRHPDEKSTERQLAFDFAEGGIPDTVQDLEVEDELQF</sequence>
<accession>A0ABX8J601</accession>
<evidence type="ECO:0000313" key="2">
    <source>
        <dbReference type="Proteomes" id="UP000683557"/>
    </source>
</evidence>
<name>A0ABX8J601_9BACT</name>
<reference evidence="1 2" key="1">
    <citation type="submission" date="2021-06" db="EMBL/GenBank/DDBJ databases">
        <title>Gemonas diversity in paddy soil.</title>
        <authorList>
            <person name="Liu G."/>
        </authorList>
    </citation>
    <scope>NUCLEOTIDE SEQUENCE [LARGE SCALE GENOMIC DNA]</scope>
    <source>
        <strain evidence="1 2">RG10</strain>
    </source>
</reference>